<dbReference type="AlphaFoldDB" id="A0A9Q9AZD0"/>
<sequence length="292" mass="32998">MEPSPSSVDSDTDSDTESLEVLFEGRGGPRRLELACVPRVDVLQRSSEAKWPDEKQLRIGYDPPKHPAEDPNCIAGRLLLDFDPLKRPAALRTFGVYELTERILASVSAEDVFYNAMRVCKQWNEVVASSSILQQKLFFQPIPGPAVKFVQFDYDCMCFVACAKPHPQVKVTQNPFMRRLRKELEALEGYACPERAATRAYKALPKQRKQALLRADASYYKMLAFQPLLTSLSFPLRGTDDRDSEDGGPFASEAKTVTDVTNAEGVRIWDTILRRDLRVYFELCPEELNVAV</sequence>
<dbReference type="Proteomes" id="UP001056384">
    <property type="component" value="Chromosome 10"/>
</dbReference>
<evidence type="ECO:0000256" key="1">
    <source>
        <dbReference type="SAM" id="MobiDB-lite"/>
    </source>
</evidence>
<dbReference type="InterPro" id="IPR036047">
    <property type="entry name" value="F-box-like_dom_sf"/>
</dbReference>
<dbReference type="SUPFAM" id="SSF81383">
    <property type="entry name" value="F-box domain"/>
    <property type="match status" value="1"/>
</dbReference>
<dbReference type="EMBL" id="CP099427">
    <property type="protein sequence ID" value="USW57890.1"/>
    <property type="molecule type" value="Genomic_DNA"/>
</dbReference>
<evidence type="ECO:0000313" key="2">
    <source>
        <dbReference type="EMBL" id="USW57890.1"/>
    </source>
</evidence>
<name>A0A9Q9AZD0_9PEZI</name>
<proteinExistence type="predicted"/>
<keyword evidence="3" id="KW-1185">Reference proteome</keyword>
<reference evidence="2" key="1">
    <citation type="submission" date="2022-06" db="EMBL/GenBank/DDBJ databases">
        <title>Complete genome sequences of two strains of the flax pathogen Septoria linicola.</title>
        <authorList>
            <person name="Lapalu N."/>
            <person name="Simon A."/>
            <person name="Demenou B."/>
            <person name="Paumier D."/>
            <person name="Guillot M.-P."/>
            <person name="Gout L."/>
            <person name="Valade R."/>
        </authorList>
    </citation>
    <scope>NUCLEOTIDE SEQUENCE</scope>
    <source>
        <strain evidence="2">SE15195</strain>
    </source>
</reference>
<gene>
    <name evidence="2" type="ORF">Slin15195_G112090</name>
</gene>
<accession>A0A9Q9AZD0</accession>
<organism evidence="2 3">
    <name type="scientific">Septoria linicola</name>
    <dbReference type="NCBI Taxonomy" id="215465"/>
    <lineage>
        <taxon>Eukaryota</taxon>
        <taxon>Fungi</taxon>
        <taxon>Dikarya</taxon>
        <taxon>Ascomycota</taxon>
        <taxon>Pezizomycotina</taxon>
        <taxon>Dothideomycetes</taxon>
        <taxon>Dothideomycetidae</taxon>
        <taxon>Mycosphaerellales</taxon>
        <taxon>Mycosphaerellaceae</taxon>
        <taxon>Septoria</taxon>
    </lineage>
</organism>
<evidence type="ECO:0000313" key="3">
    <source>
        <dbReference type="Proteomes" id="UP001056384"/>
    </source>
</evidence>
<dbReference type="Gene3D" id="1.20.1280.50">
    <property type="match status" value="1"/>
</dbReference>
<feature type="region of interest" description="Disordered" evidence="1">
    <location>
        <begin position="1"/>
        <end position="24"/>
    </location>
</feature>
<protein>
    <submittedName>
        <fullName evidence="2">F-box-like domain superfamily protein</fullName>
    </submittedName>
</protein>